<dbReference type="Pfam" id="PF07409">
    <property type="entry name" value="GP46"/>
    <property type="match status" value="1"/>
</dbReference>
<organism evidence="1">
    <name type="scientific">Myoviridae sp. ct2AC8</name>
    <dbReference type="NCBI Taxonomy" id="2827655"/>
    <lineage>
        <taxon>Viruses</taxon>
        <taxon>Duplodnaviria</taxon>
        <taxon>Heunggongvirae</taxon>
        <taxon>Uroviricota</taxon>
        <taxon>Caudoviricetes</taxon>
    </lineage>
</organism>
<sequence>MTQIIDINNLDIETVSDELLQAILIAVFTDARAADDELPEYVKGSRGGWFGDKVETIINGKQTSFSWGSKLWMLKRAKMTEDEAGLAELLIQDSLTPLNNAGVIDENTVTVKKSGNTLILTITLSMETYEIRGIEQWLGR</sequence>
<reference evidence="1" key="1">
    <citation type="journal article" date="2021" name="Proc. Natl. Acad. Sci. U.S.A.">
        <title>A Catalog of Tens of Thousands of Viruses from Human Metagenomes Reveals Hidden Associations with Chronic Diseases.</title>
        <authorList>
            <person name="Tisza M.J."/>
            <person name="Buck C.B."/>
        </authorList>
    </citation>
    <scope>NUCLEOTIDE SEQUENCE</scope>
    <source>
        <strain evidence="1">Ct2AC8</strain>
    </source>
</reference>
<dbReference type="EMBL" id="BK032875">
    <property type="protein sequence ID" value="DAF65141.1"/>
    <property type="molecule type" value="Genomic_DNA"/>
</dbReference>
<evidence type="ECO:0000313" key="1">
    <source>
        <dbReference type="EMBL" id="DAF65141.1"/>
    </source>
</evidence>
<dbReference type="InterPro" id="IPR010877">
    <property type="entry name" value="Phage_Mu_Gp46"/>
</dbReference>
<proteinExistence type="predicted"/>
<name>A0A8S5TPR5_9CAUD</name>
<evidence type="ECO:0008006" key="2">
    <source>
        <dbReference type="Google" id="ProtNLM"/>
    </source>
</evidence>
<accession>A0A8S5TPR5</accession>
<protein>
    <recommendedName>
        <fullName evidence="2">Phage protein GP46</fullName>
    </recommendedName>
</protein>